<name>S3CG60_GLAL2</name>
<dbReference type="PANTHER" id="PTHR38791">
    <property type="entry name" value="ZN(II)2CYS6 TRANSCRIPTION FACTOR (EUROFUNG)-RELATED-RELATED"/>
    <property type="match status" value="1"/>
</dbReference>
<dbReference type="OrthoDB" id="5280547at2759"/>
<evidence type="ECO:0000313" key="3">
    <source>
        <dbReference type="Proteomes" id="UP000016922"/>
    </source>
</evidence>
<dbReference type="eggNOG" id="ENOG502SPR4">
    <property type="taxonomic scope" value="Eukaryota"/>
</dbReference>
<dbReference type="AlphaFoldDB" id="S3CG60"/>
<feature type="compositionally biased region" description="Polar residues" evidence="1">
    <location>
        <begin position="15"/>
        <end position="25"/>
    </location>
</feature>
<protein>
    <recommendedName>
        <fullName evidence="4">Transcription factor domain-containing protein</fullName>
    </recommendedName>
</protein>
<reference evidence="2 3" key="1">
    <citation type="journal article" date="2013" name="BMC Genomics">
        <title>Genomics-driven discovery of the pneumocandin biosynthetic gene cluster in the fungus Glarea lozoyensis.</title>
        <authorList>
            <person name="Chen L."/>
            <person name="Yue Q."/>
            <person name="Zhang X."/>
            <person name="Xiang M."/>
            <person name="Wang C."/>
            <person name="Li S."/>
            <person name="Che Y."/>
            <person name="Ortiz-Lopez F.J."/>
            <person name="Bills G.F."/>
            <person name="Liu X."/>
            <person name="An Z."/>
        </authorList>
    </citation>
    <scope>NUCLEOTIDE SEQUENCE [LARGE SCALE GENOMIC DNA]</scope>
    <source>
        <strain evidence="3">ATCC 20868 / MF5171</strain>
    </source>
</reference>
<dbReference type="InterPro" id="IPR021858">
    <property type="entry name" value="Fun_TF"/>
</dbReference>
<gene>
    <name evidence="2" type="ORF">GLAREA_11466</name>
</gene>
<evidence type="ECO:0008006" key="4">
    <source>
        <dbReference type="Google" id="ProtNLM"/>
    </source>
</evidence>
<keyword evidence="3" id="KW-1185">Reference proteome</keyword>
<dbReference type="HOGENOM" id="CLU_013866_7_2_1"/>
<dbReference type="KEGG" id="glz:GLAREA_11466"/>
<organism evidence="2 3">
    <name type="scientific">Glarea lozoyensis (strain ATCC 20868 / MF5171)</name>
    <dbReference type="NCBI Taxonomy" id="1116229"/>
    <lineage>
        <taxon>Eukaryota</taxon>
        <taxon>Fungi</taxon>
        <taxon>Dikarya</taxon>
        <taxon>Ascomycota</taxon>
        <taxon>Pezizomycotina</taxon>
        <taxon>Leotiomycetes</taxon>
        <taxon>Helotiales</taxon>
        <taxon>Helotiaceae</taxon>
        <taxon>Glarea</taxon>
    </lineage>
</organism>
<dbReference type="CDD" id="cd12148">
    <property type="entry name" value="fungal_TF_MHR"/>
    <property type="match status" value="1"/>
</dbReference>
<dbReference type="RefSeq" id="XP_008087800.1">
    <property type="nucleotide sequence ID" value="XM_008089609.1"/>
</dbReference>
<evidence type="ECO:0000256" key="1">
    <source>
        <dbReference type="SAM" id="MobiDB-lite"/>
    </source>
</evidence>
<evidence type="ECO:0000313" key="2">
    <source>
        <dbReference type="EMBL" id="EPE24885.1"/>
    </source>
</evidence>
<feature type="compositionally biased region" description="Low complexity" evidence="1">
    <location>
        <begin position="26"/>
        <end position="41"/>
    </location>
</feature>
<accession>S3CG60</accession>
<feature type="region of interest" description="Disordered" evidence="1">
    <location>
        <begin position="1"/>
        <end position="56"/>
    </location>
</feature>
<dbReference type="Proteomes" id="UP000016922">
    <property type="component" value="Unassembled WGS sequence"/>
</dbReference>
<dbReference type="InterPro" id="IPR053175">
    <property type="entry name" value="DHMBA_Reg_Transcription_Factor"/>
</dbReference>
<sequence length="440" mass="48836">MFRDESRKVERKVRASSQLSYQTEDQLQSSSSRQLSQPRQSNNPFHVSPSPLGQPSTPDLDKGVEFFCDNYITFICDRPTGRAALPSSIAWNFLFTNPGYSTACSAAGYAGLANSTGDSGHMIKARNQYVSSIHNIESKIQGNTDLAMSFESAIILAVFEVVNAGSWSVHVQGATAILMRMAANDQAMLPRTQLYWIFFVLVKCLVAEESSPPGIEIWSQQIQTRMRSDDIPAAPLAYITSRFTDLYASVKSGRLVDSELIIQQATALEIELDSWEQNLPISWYFTDKTPENTSHAFQNTSHTYHNFWVARMLSNYRWTRILVNNLLLFHLSHSHPSRPTALSTISRLSTDICHSVASFLEPCIIEEGQRSPYPVLSGCVFIIFPLAVAGCGIGVGEEMHEWVVGTLEMLGGRLGIVSALRLVGVVRRLRGEWAGFGGVE</sequence>
<proteinExistence type="predicted"/>
<dbReference type="Pfam" id="PF11951">
    <property type="entry name" value="Fungal_trans_2"/>
    <property type="match status" value="1"/>
</dbReference>
<dbReference type="EMBL" id="KE145372">
    <property type="protein sequence ID" value="EPE24885.1"/>
    <property type="molecule type" value="Genomic_DNA"/>
</dbReference>
<dbReference type="GeneID" id="19470507"/>